<comment type="catalytic activity">
    <reaction evidence="10">
        <text>[(1-&gt;4)-N-acetyl-beta-D-glucosaminyl](n) + UDP-N-acetyl-alpha-D-glucosamine = [(1-&gt;4)-N-acetyl-beta-D-glucosaminyl](n+1) + UDP + H(+)</text>
        <dbReference type="Rhea" id="RHEA:16637"/>
        <dbReference type="Rhea" id="RHEA-COMP:9593"/>
        <dbReference type="Rhea" id="RHEA-COMP:9595"/>
        <dbReference type="ChEBI" id="CHEBI:15378"/>
        <dbReference type="ChEBI" id="CHEBI:17029"/>
        <dbReference type="ChEBI" id="CHEBI:57705"/>
        <dbReference type="ChEBI" id="CHEBI:58223"/>
        <dbReference type="EC" id="2.4.1.16"/>
    </reaction>
</comment>
<evidence type="ECO:0000256" key="5">
    <source>
        <dbReference type="ARBA" id="ARBA00022679"/>
    </source>
</evidence>
<dbReference type="InterPro" id="IPR029044">
    <property type="entry name" value="Nucleotide-diphossugar_trans"/>
</dbReference>
<evidence type="ECO:0000256" key="7">
    <source>
        <dbReference type="ARBA" id="ARBA00022989"/>
    </source>
</evidence>
<comment type="subcellular location">
    <subcellularLocation>
        <location evidence="1">Cell membrane</location>
        <topology evidence="1">Multi-pass membrane protein</topology>
    </subcellularLocation>
</comment>
<dbReference type="GO" id="GO:0004100">
    <property type="term" value="F:chitin synthase activity"/>
    <property type="evidence" value="ECO:0007669"/>
    <property type="project" value="UniProtKB-EC"/>
</dbReference>
<evidence type="ECO:0000256" key="11">
    <source>
        <dbReference type="SAM" id="MobiDB-lite"/>
    </source>
</evidence>
<dbReference type="AlphaFoldDB" id="A0A1Q3EJU2"/>
<keyword evidence="6" id="KW-0812">Transmembrane</keyword>
<reference evidence="12 13" key="2">
    <citation type="submission" date="2017-02" db="EMBL/GenBank/DDBJ databases">
        <title>A genome survey and senescence transcriptome analysis in Lentinula edodes.</title>
        <authorList>
            <person name="Sakamoto Y."/>
            <person name="Nakade K."/>
            <person name="Sato S."/>
            <person name="Yoshida Y."/>
            <person name="Miyazaki K."/>
            <person name="Natsume S."/>
            <person name="Konno N."/>
        </authorList>
    </citation>
    <scope>NUCLEOTIDE SEQUENCE [LARGE SCALE GENOMIC DNA]</scope>
    <source>
        <strain evidence="12 13">NBRC 111202</strain>
    </source>
</reference>
<feature type="region of interest" description="Disordered" evidence="11">
    <location>
        <begin position="1"/>
        <end position="48"/>
    </location>
</feature>
<dbReference type="STRING" id="5353.A0A1Q3EJU2"/>
<keyword evidence="7" id="KW-1133">Transmembrane helix</keyword>
<evidence type="ECO:0000256" key="10">
    <source>
        <dbReference type="ARBA" id="ARBA00048014"/>
    </source>
</evidence>
<keyword evidence="3" id="KW-1003">Cell membrane</keyword>
<protein>
    <recommendedName>
        <fullName evidence="2">chitin synthase</fullName>
        <ecNumber evidence="2">2.4.1.16</ecNumber>
    </recommendedName>
</protein>
<evidence type="ECO:0000256" key="6">
    <source>
        <dbReference type="ARBA" id="ARBA00022692"/>
    </source>
</evidence>
<reference evidence="12 13" key="1">
    <citation type="submission" date="2016-08" db="EMBL/GenBank/DDBJ databases">
        <authorList>
            <consortium name="Lentinula edodes genome sequencing consortium"/>
            <person name="Sakamoto Y."/>
            <person name="Nakade K."/>
            <person name="Sato S."/>
            <person name="Yoshida Y."/>
            <person name="Miyazaki K."/>
            <person name="Natsume S."/>
            <person name="Konno N."/>
        </authorList>
    </citation>
    <scope>NUCLEOTIDE SEQUENCE [LARGE SCALE GENOMIC DNA]</scope>
    <source>
        <strain evidence="12 13">NBRC 111202</strain>
    </source>
</reference>
<evidence type="ECO:0000256" key="9">
    <source>
        <dbReference type="ARBA" id="ARBA00023180"/>
    </source>
</evidence>
<evidence type="ECO:0000256" key="3">
    <source>
        <dbReference type="ARBA" id="ARBA00022475"/>
    </source>
</evidence>
<evidence type="ECO:0000256" key="2">
    <source>
        <dbReference type="ARBA" id="ARBA00012543"/>
    </source>
</evidence>
<dbReference type="GO" id="GO:0030428">
    <property type="term" value="C:cell septum"/>
    <property type="evidence" value="ECO:0007669"/>
    <property type="project" value="TreeGrafter"/>
</dbReference>
<comment type="caution">
    <text evidence="12">The sequence shown here is derived from an EMBL/GenBank/DDBJ whole genome shotgun (WGS) entry which is preliminary data.</text>
</comment>
<keyword evidence="4" id="KW-0328">Glycosyltransferase</keyword>
<dbReference type="SUPFAM" id="SSF53448">
    <property type="entry name" value="Nucleotide-diphospho-sugar transferases"/>
    <property type="match status" value="1"/>
</dbReference>
<organism evidence="12 13">
    <name type="scientific">Lentinula edodes</name>
    <name type="common">Shiitake mushroom</name>
    <name type="synonym">Lentinus edodes</name>
    <dbReference type="NCBI Taxonomy" id="5353"/>
    <lineage>
        <taxon>Eukaryota</taxon>
        <taxon>Fungi</taxon>
        <taxon>Dikarya</taxon>
        <taxon>Basidiomycota</taxon>
        <taxon>Agaricomycotina</taxon>
        <taxon>Agaricomycetes</taxon>
        <taxon>Agaricomycetidae</taxon>
        <taxon>Agaricales</taxon>
        <taxon>Marasmiineae</taxon>
        <taxon>Omphalotaceae</taxon>
        <taxon>Lentinula</taxon>
    </lineage>
</organism>
<accession>A0A1Q3EJU2</accession>
<keyword evidence="9" id="KW-0325">Glycoprotein</keyword>
<evidence type="ECO:0000313" key="12">
    <source>
        <dbReference type="EMBL" id="GAW07446.1"/>
    </source>
</evidence>
<evidence type="ECO:0000256" key="8">
    <source>
        <dbReference type="ARBA" id="ARBA00023136"/>
    </source>
</evidence>
<dbReference type="Proteomes" id="UP000188533">
    <property type="component" value="Unassembled WGS sequence"/>
</dbReference>
<proteinExistence type="predicted"/>
<dbReference type="GO" id="GO:0031505">
    <property type="term" value="P:fungal-type cell wall organization"/>
    <property type="evidence" value="ECO:0007669"/>
    <property type="project" value="TreeGrafter"/>
</dbReference>
<dbReference type="Pfam" id="PF03142">
    <property type="entry name" value="Chitin_synth_2"/>
    <property type="match status" value="2"/>
</dbReference>
<gene>
    <name evidence="12" type="ORF">LENED_009435</name>
</gene>
<name>A0A1Q3EJU2_LENED</name>
<evidence type="ECO:0000256" key="4">
    <source>
        <dbReference type="ARBA" id="ARBA00022676"/>
    </source>
</evidence>
<dbReference type="GO" id="GO:0005886">
    <property type="term" value="C:plasma membrane"/>
    <property type="evidence" value="ECO:0007669"/>
    <property type="project" value="UniProtKB-SubCell"/>
</dbReference>
<evidence type="ECO:0000256" key="1">
    <source>
        <dbReference type="ARBA" id="ARBA00004651"/>
    </source>
</evidence>
<sequence>MSTPNAFRGQADDGGWGSEWDKKDESSVTGTGTVPAGSSDKEGDGLVVKDAPDSLSKNFLSALQLAPRRTPELQDKFVLCQVRCYTEGEDSLRRIIDSLAALNYDDKRKLIFIICDGNITGSGNDRTTPRIVQDILGVDPKLDPEPLMFKSVGEGSRALNYGKVYSGLYEFEGHVVPYMVVVKVELDLYHQMRNVIGINPAFYEYIFTIDADTQTKNRVIDEYAEPNVDTLHKKNLFSLGEDHYLTTLLMKHFPTFKTKFNPDADSFVDFPS</sequence>
<dbReference type="GO" id="GO:0006031">
    <property type="term" value="P:chitin biosynthetic process"/>
    <property type="evidence" value="ECO:0007669"/>
    <property type="project" value="TreeGrafter"/>
</dbReference>
<keyword evidence="5 12" id="KW-0808">Transferase</keyword>
<dbReference type="InterPro" id="IPR004835">
    <property type="entry name" value="Chitin_synth"/>
</dbReference>
<keyword evidence="13" id="KW-1185">Reference proteome</keyword>
<dbReference type="EC" id="2.4.1.16" evidence="2"/>
<evidence type="ECO:0000313" key="13">
    <source>
        <dbReference type="Proteomes" id="UP000188533"/>
    </source>
</evidence>
<dbReference type="PANTHER" id="PTHR22914:SF13">
    <property type="entry name" value="CHITIN SYNTHASE"/>
    <property type="match status" value="1"/>
</dbReference>
<keyword evidence="8" id="KW-0472">Membrane</keyword>
<dbReference type="PANTHER" id="PTHR22914">
    <property type="entry name" value="CHITIN SYNTHASE"/>
    <property type="match status" value="1"/>
</dbReference>
<dbReference type="EMBL" id="BDGU01000445">
    <property type="protein sequence ID" value="GAW07446.1"/>
    <property type="molecule type" value="Genomic_DNA"/>
</dbReference>